<dbReference type="PaxDb" id="4081-Solyc00g185750.1.1"/>
<dbReference type="PANTHER" id="PTHR45848:SF4">
    <property type="entry name" value="DUAL SPECIFICITY PROTEIN PHOSPHATASE 12"/>
    <property type="match status" value="1"/>
</dbReference>
<dbReference type="EnsemblPlants" id="Solyc00g185750.1.1">
    <property type="protein sequence ID" value="Solyc00g185750.1.1"/>
    <property type="gene ID" value="Solyc00g185750.1"/>
</dbReference>
<evidence type="ECO:0000259" key="7">
    <source>
        <dbReference type="PROSITE" id="PS50056"/>
    </source>
</evidence>
<feature type="domain" description="Tyrosine-protein phosphatase" evidence="6">
    <location>
        <begin position="1"/>
        <end position="146"/>
    </location>
</feature>
<dbReference type="InterPro" id="IPR020422">
    <property type="entry name" value="TYR_PHOSPHATASE_DUAL_dom"/>
</dbReference>
<dbReference type="InParanoid" id="A0A494GA53"/>
<keyword evidence="9" id="KW-1185">Reference proteome</keyword>
<keyword evidence="4" id="KW-0904">Protein phosphatase</keyword>
<evidence type="ECO:0000256" key="2">
    <source>
        <dbReference type="ARBA" id="ARBA00013064"/>
    </source>
</evidence>
<organism evidence="8">
    <name type="scientific">Solanum lycopersicum</name>
    <name type="common">Tomato</name>
    <name type="synonym">Lycopersicon esculentum</name>
    <dbReference type="NCBI Taxonomy" id="4081"/>
    <lineage>
        <taxon>Eukaryota</taxon>
        <taxon>Viridiplantae</taxon>
        <taxon>Streptophyta</taxon>
        <taxon>Embryophyta</taxon>
        <taxon>Tracheophyta</taxon>
        <taxon>Spermatophyta</taxon>
        <taxon>Magnoliopsida</taxon>
        <taxon>eudicotyledons</taxon>
        <taxon>Gunneridae</taxon>
        <taxon>Pentapetalae</taxon>
        <taxon>asterids</taxon>
        <taxon>lamiids</taxon>
        <taxon>Solanales</taxon>
        <taxon>Solanaceae</taxon>
        <taxon>Solanoideae</taxon>
        <taxon>Solaneae</taxon>
        <taxon>Solanum</taxon>
        <taxon>Solanum subgen. Lycopersicon</taxon>
    </lineage>
</organism>
<dbReference type="PROSITE" id="PS50056">
    <property type="entry name" value="TYR_PHOSPHATASE_2"/>
    <property type="match status" value="1"/>
</dbReference>
<evidence type="ECO:0000313" key="9">
    <source>
        <dbReference type="Proteomes" id="UP000004994"/>
    </source>
</evidence>
<dbReference type="InterPro" id="IPR029021">
    <property type="entry name" value="Prot-tyrosine_phosphatase-like"/>
</dbReference>
<accession>A0A494GA53</accession>
<dbReference type="STRING" id="4081.A0A494GA53"/>
<dbReference type="GO" id="GO:0008138">
    <property type="term" value="F:protein tyrosine/serine/threonine phosphatase activity"/>
    <property type="evidence" value="ECO:0000318"/>
    <property type="project" value="GO_Central"/>
</dbReference>
<comment type="similarity">
    <text evidence="1">Belongs to the protein-tyrosine phosphatase family. Non-receptor class dual specificity subfamily.</text>
</comment>
<dbReference type="Gramene" id="Solyc00g185750.1.1">
    <property type="protein sequence ID" value="Solyc00g185750.1.1"/>
    <property type="gene ID" value="Solyc00g185750.1"/>
</dbReference>
<dbReference type="GO" id="GO:0004725">
    <property type="term" value="F:protein tyrosine phosphatase activity"/>
    <property type="evidence" value="ECO:0007669"/>
    <property type="project" value="UniProtKB-EC"/>
</dbReference>
<dbReference type="PANTHER" id="PTHR45848">
    <property type="entry name" value="DUAL SPECIFICITY PROTEIN PHOSPHATASE 12 FAMILY MEMBER"/>
    <property type="match status" value="1"/>
</dbReference>
<reference evidence="8" key="2">
    <citation type="submission" date="2019-04" db="UniProtKB">
        <authorList>
            <consortium name="EnsemblPlants"/>
        </authorList>
    </citation>
    <scope>IDENTIFICATION</scope>
    <source>
        <strain evidence="8">cv. Heinz 1706</strain>
    </source>
</reference>
<protein>
    <recommendedName>
        <fullName evidence="2">protein-tyrosine-phosphatase</fullName>
        <ecNumber evidence="2">3.1.3.48</ecNumber>
    </recommendedName>
</protein>
<keyword evidence="3" id="KW-0378">Hydrolase</keyword>
<proteinExistence type="inferred from homology"/>
<dbReference type="AlphaFoldDB" id="A0A494GA53"/>
<sequence length="392" mass="43095">MALLDKVSGELNLYIGGCVLSRWKTQVAYANIGEGQMGNLPVEQGLFDGFQHMAVEVDDVEDENLLEHFPACNRFIQNAFDAGGSVLVHCAMGKSRSATVTCAFLMQRYGITPGQALAQIRETRPFCEPNDGFMKQLELYHRMAETDDIEGSPVYQRWLYQREIEMSRACGQAPEAEKIRFEDEHESQGTSDFELKCKKCRRPLATSQYLTSHEPLRDSSGEKSSNTSPACGHYFLDALSWMRPELEQGKLDGRLECPKCHANVGKYAWQGMQCSCGDWVLPAISLQKSRVDTAKTRPTGSVAGGMGIRMPPGGRPSGARAARKGCLLAPGMQSATKSAVDRPILCQHDLGLDSMSLPSRGWAPDRVSIACVARPFVLLQVARVGLESPASR</sequence>
<name>A0A494GA53_SOLLC</name>
<dbReference type="GO" id="GO:0005634">
    <property type="term" value="C:nucleus"/>
    <property type="evidence" value="ECO:0000318"/>
    <property type="project" value="GO_Central"/>
</dbReference>
<evidence type="ECO:0000256" key="1">
    <source>
        <dbReference type="ARBA" id="ARBA00008601"/>
    </source>
</evidence>
<reference evidence="8" key="1">
    <citation type="journal article" date="2012" name="Nature">
        <title>The tomato genome sequence provides insights into fleshy fruit evolution.</title>
        <authorList>
            <consortium name="Tomato Genome Consortium"/>
        </authorList>
    </citation>
    <scope>NUCLEOTIDE SEQUENCE [LARGE SCALE GENOMIC DNA]</scope>
    <source>
        <strain evidence="8">cv. Heinz 1706</strain>
    </source>
</reference>
<evidence type="ECO:0000313" key="8">
    <source>
        <dbReference type="EnsemblPlants" id="Solyc00g185750.1.1"/>
    </source>
</evidence>
<dbReference type="PROSITE" id="PS50054">
    <property type="entry name" value="TYR_PHOSPHATASE_DUAL"/>
    <property type="match status" value="1"/>
</dbReference>
<dbReference type="EC" id="3.1.3.48" evidence="2"/>
<dbReference type="InterPro" id="IPR000387">
    <property type="entry name" value="Tyr_Pase_dom"/>
</dbReference>
<feature type="domain" description="Tyrosine specific protein phosphatases" evidence="7">
    <location>
        <begin position="67"/>
        <end position="125"/>
    </location>
</feature>
<dbReference type="Proteomes" id="UP000004994">
    <property type="component" value="Unassembled WGS sequence"/>
</dbReference>
<evidence type="ECO:0000256" key="5">
    <source>
        <dbReference type="SAM" id="MobiDB-lite"/>
    </source>
</evidence>
<evidence type="ECO:0000259" key="6">
    <source>
        <dbReference type="PROSITE" id="PS50054"/>
    </source>
</evidence>
<dbReference type="Pfam" id="PF00782">
    <property type="entry name" value="DSPc"/>
    <property type="match status" value="1"/>
</dbReference>
<dbReference type="InterPro" id="IPR016130">
    <property type="entry name" value="Tyr_Pase_AS"/>
</dbReference>
<dbReference type="Gene3D" id="3.90.190.10">
    <property type="entry name" value="Protein tyrosine phosphatase superfamily"/>
    <property type="match status" value="1"/>
</dbReference>
<dbReference type="InterPro" id="IPR000340">
    <property type="entry name" value="Dual-sp_phosphatase_cat-dom"/>
</dbReference>
<dbReference type="SUPFAM" id="SSF52799">
    <property type="entry name" value="(Phosphotyrosine protein) phosphatases II"/>
    <property type="match status" value="1"/>
</dbReference>
<feature type="region of interest" description="Disordered" evidence="5">
    <location>
        <begin position="295"/>
        <end position="321"/>
    </location>
</feature>
<evidence type="ECO:0000256" key="3">
    <source>
        <dbReference type="ARBA" id="ARBA00022801"/>
    </source>
</evidence>
<evidence type="ECO:0000256" key="4">
    <source>
        <dbReference type="ARBA" id="ARBA00022912"/>
    </source>
</evidence>
<dbReference type="PROSITE" id="PS00383">
    <property type="entry name" value="TYR_PHOSPHATASE_1"/>
    <property type="match status" value="1"/>
</dbReference>
<dbReference type="SMART" id="SM00195">
    <property type="entry name" value="DSPc"/>
    <property type="match status" value="1"/>
</dbReference>